<evidence type="ECO:0000259" key="12">
    <source>
        <dbReference type="PROSITE" id="PS51323"/>
    </source>
</evidence>
<evidence type="ECO:0000256" key="8">
    <source>
        <dbReference type="ARBA" id="ARBA00023183"/>
    </source>
</evidence>
<keyword evidence="8" id="KW-0340">Growth factor binding</keyword>
<dbReference type="SMART" id="SM00211">
    <property type="entry name" value="TY"/>
    <property type="match status" value="1"/>
</dbReference>
<name>A0AAD5FNA2_SILAS</name>
<proteinExistence type="predicted"/>
<dbReference type="EMBL" id="MU551626">
    <property type="protein sequence ID" value="KAI5622183.1"/>
    <property type="molecule type" value="Genomic_DNA"/>
</dbReference>
<protein>
    <recommendedName>
        <fullName evidence="3">Insulin-like growth factor-binding protein 1</fullName>
    </recommendedName>
</protein>
<dbReference type="CDD" id="cd00191">
    <property type="entry name" value="TY"/>
    <property type="match status" value="1"/>
</dbReference>
<comment type="subcellular location">
    <subcellularLocation>
        <location evidence="2">Secreted</location>
    </subcellularLocation>
</comment>
<comment type="subunit">
    <text evidence="9">Binds equally well IGF1 and IGF2. Interacts with integrin ITGA5:ITGB1. Interacts with VHL; this interaction inhibits HIF1A degradation.</text>
</comment>
<dbReference type="GO" id="GO:0031995">
    <property type="term" value="F:insulin-like growth factor II binding"/>
    <property type="evidence" value="ECO:0007669"/>
    <property type="project" value="TreeGrafter"/>
</dbReference>
<evidence type="ECO:0000256" key="3">
    <source>
        <dbReference type="ARBA" id="ARBA00013675"/>
    </source>
</evidence>
<feature type="domain" description="Thyroglobulin type-1" evidence="11">
    <location>
        <begin position="165"/>
        <end position="243"/>
    </location>
</feature>
<dbReference type="AlphaFoldDB" id="A0AAD5FNA2"/>
<comment type="caution">
    <text evidence="13">The sequence shown here is derived from an EMBL/GenBank/DDBJ whole genome shotgun (WGS) entry which is preliminary data.</text>
</comment>
<dbReference type="Pfam" id="PF00086">
    <property type="entry name" value="Thyroglobulin_1"/>
    <property type="match status" value="1"/>
</dbReference>
<evidence type="ECO:0000256" key="5">
    <source>
        <dbReference type="ARBA" id="ARBA00022553"/>
    </source>
</evidence>
<dbReference type="SUPFAM" id="SSF57610">
    <property type="entry name" value="Thyroglobulin type-1 domain"/>
    <property type="match status" value="1"/>
</dbReference>
<feature type="non-terminal residue" evidence="13">
    <location>
        <position position="1"/>
    </location>
</feature>
<dbReference type="GO" id="GO:0001525">
    <property type="term" value="P:angiogenesis"/>
    <property type="evidence" value="ECO:0007669"/>
    <property type="project" value="UniProtKB-ARBA"/>
</dbReference>
<dbReference type="GO" id="GO:0043567">
    <property type="term" value="P:regulation of insulin-like growth factor receptor signaling pathway"/>
    <property type="evidence" value="ECO:0007669"/>
    <property type="project" value="TreeGrafter"/>
</dbReference>
<dbReference type="FunFam" id="4.10.40.20:FF:000001">
    <property type="entry name" value="Insulin-like growth factor binding protein 5"/>
    <property type="match status" value="1"/>
</dbReference>
<comment type="caution">
    <text evidence="10">Lacks conserved residue(s) required for the propagation of feature annotation.</text>
</comment>
<dbReference type="InterPro" id="IPR022322">
    <property type="entry name" value="IGFBP1"/>
</dbReference>
<gene>
    <name evidence="13" type="ORF">C0J50_18245</name>
</gene>
<keyword evidence="5" id="KW-0597">Phosphoprotein</keyword>
<dbReference type="Pfam" id="PF00219">
    <property type="entry name" value="IGFBP"/>
    <property type="match status" value="1"/>
</dbReference>
<evidence type="ECO:0000256" key="10">
    <source>
        <dbReference type="PROSITE-ProRule" id="PRU00500"/>
    </source>
</evidence>
<dbReference type="PROSITE" id="PS51323">
    <property type="entry name" value="IGFBP_N_2"/>
    <property type="match status" value="1"/>
</dbReference>
<dbReference type="SMART" id="SM00121">
    <property type="entry name" value="IB"/>
    <property type="match status" value="1"/>
</dbReference>
<keyword evidence="4" id="KW-0964">Secreted</keyword>
<dbReference type="PRINTS" id="PR01976">
    <property type="entry name" value="IGFBPFAMILY"/>
</dbReference>
<dbReference type="GO" id="GO:0005615">
    <property type="term" value="C:extracellular space"/>
    <property type="evidence" value="ECO:0007669"/>
    <property type="project" value="TreeGrafter"/>
</dbReference>
<accession>A0AAD5FNA2</accession>
<evidence type="ECO:0000256" key="4">
    <source>
        <dbReference type="ARBA" id="ARBA00022525"/>
    </source>
</evidence>
<keyword evidence="14" id="KW-1185">Reference proteome</keyword>
<dbReference type="InterPro" id="IPR000716">
    <property type="entry name" value="Thyroglobulin_1"/>
</dbReference>
<evidence type="ECO:0000259" key="11">
    <source>
        <dbReference type="PROSITE" id="PS51162"/>
    </source>
</evidence>
<dbReference type="Proteomes" id="UP001205998">
    <property type="component" value="Unassembled WGS sequence"/>
</dbReference>
<dbReference type="PROSITE" id="PS00484">
    <property type="entry name" value="THYROGLOBULIN_1_1"/>
    <property type="match status" value="1"/>
</dbReference>
<dbReference type="InterPro" id="IPR000867">
    <property type="entry name" value="IGFBP-like"/>
</dbReference>
<evidence type="ECO:0000313" key="13">
    <source>
        <dbReference type="EMBL" id="KAI5622183.1"/>
    </source>
</evidence>
<reference evidence="13" key="1">
    <citation type="submission" date="2018-07" db="EMBL/GenBank/DDBJ databases">
        <title>Comparative genomics of catfishes provides insights into carnivory and benthic adaptation.</title>
        <authorList>
            <person name="Zhang Y."/>
            <person name="Wang D."/>
            <person name="Peng Z."/>
            <person name="Zheng S."/>
            <person name="Shao F."/>
            <person name="Tao W."/>
        </authorList>
    </citation>
    <scope>NUCLEOTIDE SEQUENCE</scope>
    <source>
        <strain evidence="13">Chongqing</strain>
    </source>
</reference>
<feature type="domain" description="IGFBP N-terminal" evidence="12">
    <location>
        <begin position="14"/>
        <end position="95"/>
    </location>
</feature>
<dbReference type="InterPro" id="IPR009030">
    <property type="entry name" value="Growth_fac_rcpt_cys_sf"/>
</dbReference>
<dbReference type="InterPro" id="IPR022321">
    <property type="entry name" value="IGFBP_1-6_chordata"/>
</dbReference>
<dbReference type="SUPFAM" id="SSF57184">
    <property type="entry name" value="Growth factor receptor domain"/>
    <property type="match status" value="1"/>
</dbReference>
<dbReference type="PANTHER" id="PTHR11551:SF28">
    <property type="entry name" value="INSULIN-LIKE GROWTH FACTOR-BINDING PROTEIN 1"/>
    <property type="match status" value="1"/>
</dbReference>
<dbReference type="PROSITE" id="PS00222">
    <property type="entry name" value="IGFBP_N_1"/>
    <property type="match status" value="1"/>
</dbReference>
<sequence>VPAPAEQSPVPALEPIRCAPCTAEKLSACPAAPSGCTELVKEPGCGCCVTCALPEGSLCGVYTAHCGAGLRCAPRSDDAHPLRSLTRGQAVCTADPAAQGASPVPRFVGQREAENSNHNHLLTEQPAEHDVSLHHLLALDRAGDQEAHESIKARVNAIRKKLVELGPCHTELHSALDTIAASQLALGEKFTTFYLPNCDKHGFYKSKQCETSLVGQPARCWCVSAWNGKRIAGSDDVPEDALCQQEITH</sequence>
<dbReference type="InterPro" id="IPR017891">
    <property type="entry name" value="Insulin_GF-bd_Cys-rich_CS"/>
</dbReference>
<dbReference type="FunFam" id="4.10.800.10:FF:000002">
    <property type="entry name" value="Insulin-like growth factor-binding protein 2"/>
    <property type="match status" value="1"/>
</dbReference>
<organism evidence="13 14">
    <name type="scientific">Silurus asotus</name>
    <name type="common">Amur catfish</name>
    <name type="synonym">Parasilurus asotus</name>
    <dbReference type="NCBI Taxonomy" id="30991"/>
    <lineage>
        <taxon>Eukaryota</taxon>
        <taxon>Metazoa</taxon>
        <taxon>Chordata</taxon>
        <taxon>Craniata</taxon>
        <taxon>Vertebrata</taxon>
        <taxon>Euteleostomi</taxon>
        <taxon>Actinopterygii</taxon>
        <taxon>Neopterygii</taxon>
        <taxon>Teleostei</taxon>
        <taxon>Ostariophysi</taxon>
        <taxon>Siluriformes</taxon>
        <taxon>Siluridae</taxon>
        <taxon>Silurus</taxon>
    </lineage>
</organism>
<keyword evidence="7" id="KW-1015">Disulfide bond</keyword>
<dbReference type="PRINTS" id="PR01977">
    <property type="entry name" value="IGFBPFAMILY1"/>
</dbReference>
<evidence type="ECO:0000256" key="9">
    <source>
        <dbReference type="ARBA" id="ARBA00049694"/>
    </source>
</evidence>
<dbReference type="PROSITE" id="PS51162">
    <property type="entry name" value="THYROGLOBULIN_1_2"/>
    <property type="match status" value="1"/>
</dbReference>
<dbReference type="Gene3D" id="4.10.40.20">
    <property type="match status" value="1"/>
</dbReference>
<feature type="non-terminal residue" evidence="13">
    <location>
        <position position="249"/>
    </location>
</feature>
<comment type="function">
    <text evidence="1">IGF-binding proteins prolong the half-life of the IGFs and have been shown to either inhibit or stimulate the growth promoting effects of the IGFs on cell culture. They alter the interaction of IGFs with their cell surface receptors.</text>
</comment>
<dbReference type="PANTHER" id="PTHR11551">
    <property type="entry name" value="INSULIN-LIKE GROWTH FACTOR BINDING PROTEIN"/>
    <property type="match status" value="1"/>
</dbReference>
<dbReference type="Gene3D" id="4.10.800.10">
    <property type="entry name" value="Thyroglobulin type-1"/>
    <property type="match status" value="1"/>
</dbReference>
<dbReference type="GO" id="GO:0031994">
    <property type="term" value="F:insulin-like growth factor I binding"/>
    <property type="evidence" value="ECO:0007669"/>
    <property type="project" value="TreeGrafter"/>
</dbReference>
<evidence type="ECO:0000256" key="7">
    <source>
        <dbReference type="ARBA" id="ARBA00023157"/>
    </source>
</evidence>
<evidence type="ECO:0000256" key="6">
    <source>
        <dbReference type="ARBA" id="ARBA00022604"/>
    </source>
</evidence>
<evidence type="ECO:0000313" key="14">
    <source>
        <dbReference type="Proteomes" id="UP001205998"/>
    </source>
</evidence>
<evidence type="ECO:0000256" key="2">
    <source>
        <dbReference type="ARBA" id="ARBA00004613"/>
    </source>
</evidence>
<dbReference type="GO" id="GO:0048640">
    <property type="term" value="P:negative regulation of developmental growth"/>
    <property type="evidence" value="ECO:0007669"/>
    <property type="project" value="UniProtKB-ARBA"/>
</dbReference>
<dbReference type="InterPro" id="IPR036857">
    <property type="entry name" value="Thyroglobulin_1_sf"/>
</dbReference>
<evidence type="ECO:0000256" key="1">
    <source>
        <dbReference type="ARBA" id="ARBA00003811"/>
    </source>
</evidence>
<keyword evidence="6" id="KW-0341">Growth regulation</keyword>